<dbReference type="Pfam" id="PF00651">
    <property type="entry name" value="BTB"/>
    <property type="match status" value="1"/>
</dbReference>
<evidence type="ECO:0000259" key="1">
    <source>
        <dbReference type="PROSITE" id="PS50097"/>
    </source>
</evidence>
<dbReference type="Gene3D" id="3.30.710.10">
    <property type="entry name" value="Potassium Channel Kv1.1, Chain A"/>
    <property type="match status" value="1"/>
</dbReference>
<feature type="domain" description="BTB" evidence="1">
    <location>
        <begin position="20"/>
        <end position="85"/>
    </location>
</feature>
<accession>A0A1A9WP22</accession>
<evidence type="ECO:0000313" key="3">
    <source>
        <dbReference type="Proteomes" id="UP000091820"/>
    </source>
</evidence>
<evidence type="ECO:0000313" key="2">
    <source>
        <dbReference type="EnsemblMetazoa" id="GBRI026719-PA"/>
    </source>
</evidence>
<name>A0A1A9WP22_9MUSC</name>
<dbReference type="InterPro" id="IPR000210">
    <property type="entry name" value="BTB/POZ_dom"/>
</dbReference>
<protein>
    <submittedName>
        <fullName evidence="2">BTB domain-containing protein</fullName>
    </submittedName>
</protein>
<dbReference type="CDD" id="cd18186">
    <property type="entry name" value="BTB_POZ_ZBTB_KLHL-like"/>
    <property type="match status" value="1"/>
</dbReference>
<dbReference type="InterPro" id="IPR011333">
    <property type="entry name" value="SKP1/BTB/POZ_sf"/>
</dbReference>
<organism evidence="2 3">
    <name type="scientific">Glossina brevipalpis</name>
    <dbReference type="NCBI Taxonomy" id="37001"/>
    <lineage>
        <taxon>Eukaryota</taxon>
        <taxon>Metazoa</taxon>
        <taxon>Ecdysozoa</taxon>
        <taxon>Arthropoda</taxon>
        <taxon>Hexapoda</taxon>
        <taxon>Insecta</taxon>
        <taxon>Pterygota</taxon>
        <taxon>Neoptera</taxon>
        <taxon>Endopterygota</taxon>
        <taxon>Diptera</taxon>
        <taxon>Brachycera</taxon>
        <taxon>Muscomorpha</taxon>
        <taxon>Hippoboscoidea</taxon>
        <taxon>Glossinidae</taxon>
        <taxon>Glossina</taxon>
    </lineage>
</organism>
<dbReference type="PROSITE" id="PS50097">
    <property type="entry name" value="BTB"/>
    <property type="match status" value="1"/>
</dbReference>
<dbReference type="EnsemblMetazoa" id="GBRI026719-RA">
    <property type="protein sequence ID" value="GBRI026719-PA"/>
    <property type="gene ID" value="GBRI026719"/>
</dbReference>
<sequence>MTNGTMNAMSFYNQGTWNHLDFILKVQGEPVYFQKALLVTASPYFETMLADDVNRNVEGKVVFKNIEALKTVNDYIYSDEIKITKDNIGGLLFISEALGCTSD</sequence>
<reference evidence="2" key="2">
    <citation type="submission" date="2020-05" db="UniProtKB">
        <authorList>
            <consortium name="EnsemblMetazoa"/>
        </authorList>
    </citation>
    <scope>IDENTIFICATION</scope>
    <source>
        <strain evidence="2">IAEA</strain>
    </source>
</reference>
<proteinExistence type="predicted"/>
<dbReference type="SUPFAM" id="SSF54695">
    <property type="entry name" value="POZ domain"/>
    <property type="match status" value="1"/>
</dbReference>
<dbReference type="VEuPathDB" id="VectorBase:GBRI026719"/>
<reference evidence="3" key="1">
    <citation type="submission" date="2014-03" db="EMBL/GenBank/DDBJ databases">
        <authorList>
            <person name="Aksoy S."/>
            <person name="Warren W."/>
            <person name="Wilson R.K."/>
        </authorList>
    </citation>
    <scope>NUCLEOTIDE SEQUENCE [LARGE SCALE GENOMIC DNA]</scope>
    <source>
        <strain evidence="3">IAEA</strain>
    </source>
</reference>
<dbReference type="AlphaFoldDB" id="A0A1A9WP22"/>
<keyword evidence="3" id="KW-1185">Reference proteome</keyword>
<dbReference type="Proteomes" id="UP000091820">
    <property type="component" value="Unassembled WGS sequence"/>
</dbReference>